<reference evidence="4" key="2">
    <citation type="submission" date="2015-01" db="EMBL/GenBank/DDBJ databases">
        <title>Evolutionary Origins and Diversification of the Mycorrhizal Mutualists.</title>
        <authorList>
            <consortium name="DOE Joint Genome Institute"/>
            <consortium name="Mycorrhizal Genomics Consortium"/>
            <person name="Kohler A."/>
            <person name="Kuo A."/>
            <person name="Nagy L.G."/>
            <person name="Floudas D."/>
            <person name="Copeland A."/>
            <person name="Barry K.W."/>
            <person name="Cichocki N."/>
            <person name="Veneault-Fourrey C."/>
            <person name="LaButti K."/>
            <person name="Lindquist E.A."/>
            <person name="Lipzen A."/>
            <person name="Lundell T."/>
            <person name="Morin E."/>
            <person name="Murat C."/>
            <person name="Riley R."/>
            <person name="Ohm R."/>
            <person name="Sun H."/>
            <person name="Tunlid A."/>
            <person name="Henrissat B."/>
            <person name="Grigoriev I.V."/>
            <person name="Hibbett D.S."/>
            <person name="Martin F."/>
        </authorList>
    </citation>
    <scope>NUCLEOTIDE SEQUENCE [LARGE SCALE GENOMIC DNA]</scope>
    <source>
        <strain evidence="4">Ve08.2h10</strain>
    </source>
</reference>
<feature type="region of interest" description="Disordered" evidence="1">
    <location>
        <begin position="793"/>
        <end position="812"/>
    </location>
</feature>
<organism evidence="3 4">
    <name type="scientific">Paxillus rubicundulus Ve08.2h10</name>
    <dbReference type="NCBI Taxonomy" id="930991"/>
    <lineage>
        <taxon>Eukaryota</taxon>
        <taxon>Fungi</taxon>
        <taxon>Dikarya</taxon>
        <taxon>Basidiomycota</taxon>
        <taxon>Agaricomycotina</taxon>
        <taxon>Agaricomycetes</taxon>
        <taxon>Agaricomycetidae</taxon>
        <taxon>Boletales</taxon>
        <taxon>Paxilineae</taxon>
        <taxon>Paxillaceae</taxon>
        <taxon>Paxillus</taxon>
    </lineage>
</organism>
<dbReference type="HOGENOM" id="CLU_009044_1_0_1"/>
<dbReference type="Proteomes" id="UP000054538">
    <property type="component" value="Unassembled WGS sequence"/>
</dbReference>
<dbReference type="PANTHER" id="PTHR28245">
    <property type="entry name" value="ARF3-INTERACTING PROTEIN 1"/>
    <property type="match status" value="1"/>
</dbReference>
<dbReference type="InterPro" id="IPR037516">
    <property type="entry name" value="Tripartite_DENN"/>
</dbReference>
<keyword evidence="4" id="KW-1185">Reference proteome</keyword>
<feature type="domain" description="UDENN" evidence="2">
    <location>
        <begin position="10"/>
        <end position="695"/>
    </location>
</feature>
<dbReference type="Pfam" id="PF08616">
    <property type="entry name" value="SPA"/>
    <property type="match status" value="1"/>
</dbReference>
<dbReference type="FunCoup" id="A0A0D0E633">
    <property type="interactions" value="45"/>
</dbReference>
<dbReference type="PANTHER" id="PTHR28245:SF1">
    <property type="entry name" value="ARF3-INTERACTING PROTEIN 1"/>
    <property type="match status" value="1"/>
</dbReference>
<feature type="region of interest" description="Disordered" evidence="1">
    <location>
        <begin position="210"/>
        <end position="265"/>
    </location>
</feature>
<protein>
    <recommendedName>
        <fullName evidence="2">UDENN domain-containing protein</fullName>
    </recommendedName>
</protein>
<name>A0A0D0E633_9AGAM</name>
<feature type="region of interest" description="Disordered" evidence="1">
    <location>
        <begin position="290"/>
        <end position="339"/>
    </location>
</feature>
<gene>
    <name evidence="3" type="ORF">PAXRUDRAFT_271102</name>
</gene>
<evidence type="ECO:0000256" key="1">
    <source>
        <dbReference type="SAM" id="MobiDB-lite"/>
    </source>
</evidence>
<dbReference type="STRING" id="930991.A0A0D0E633"/>
<dbReference type="PROSITE" id="PS50211">
    <property type="entry name" value="DENN"/>
    <property type="match status" value="1"/>
</dbReference>
<dbReference type="InterPro" id="IPR012860">
    <property type="entry name" value="Afi1_N"/>
</dbReference>
<dbReference type="AlphaFoldDB" id="A0A0D0E633"/>
<dbReference type="GO" id="GO:0051666">
    <property type="term" value="P:actin cortical patch localization"/>
    <property type="evidence" value="ECO:0007669"/>
    <property type="project" value="TreeGrafter"/>
</dbReference>
<dbReference type="Pfam" id="PF07792">
    <property type="entry name" value="Afi1"/>
    <property type="match status" value="1"/>
</dbReference>
<dbReference type="InParanoid" id="A0A0D0E633"/>
<evidence type="ECO:0000313" key="3">
    <source>
        <dbReference type="EMBL" id="KIL00337.1"/>
    </source>
</evidence>
<feature type="compositionally biased region" description="Low complexity" evidence="1">
    <location>
        <begin position="243"/>
        <end position="265"/>
    </location>
</feature>
<sequence>MSLSKGPHCSFVLLAEFDIDSGAQLTYQFPQPLGTDEGLLANLMLPDGAERHLEDWTIFFLNQTPFNTISPVLALETPEPSHDQPNDGENRPELIYVLNLVRTKHDKAARRGAVVKAMAICTRHPFIQIFKPVLLLALDDYFANPSQDCLARLFDAINSMDIAGAPELTRCEKLIMRASDRKDIFAEKFAPLKILDNSPNLSGLHNKLRHKTTSSAGSHSSEDGVLIRSRNPYNDGARERSTTESSTTSSNQQQPNNTSPSDSSFSLGGSAVWVGDDSVILDSQVGVAIGGGPGSVTSGNGTLGSRGRRSTDASSSSSHGFGKEHGAYSGAIPTTSDPHLRSGLSKDTHFFQTTIAYKGHQLPIKLPLATFPEEVGDYSLIQLIQTFSTPLVTISGPLHPHLHTNGSLTHPIIILFNALVTGKRIIFLGHNIPAGQVANYVLSACALGSGCGVVLRGFIERAFPYAGLAGGEDWVTTPAYIAGVTNPIFETSGSWDLLMDIGTGRVVVSKDIHVSFPPTITPPAIVPLVSRTGTIRAEGSAATEEEIARIATRDGKESSQKSDFAAKPDSLDNLFIEDLISAITSRFGETLVRMRFAEYVARFVRLASRYEEVAAGSTKLGFPSAPFVDGSLGSGVVFPDEAAAFKELVSNASRIEGWRRSKSYQYSTIDFQKYQATNAIRGFDLLHQLSRLRLVKNPPDAEVELIIRTIADNVQSYEQIVELLAYMPPPPHAGGLQPLGFCLFHQQESVREATLDIFNELRTHPVGVIFLQELNHFQRYAYVRQAHARESRLKEGSSQLMPPMPFASRTPSNRSEVSLGVFVR</sequence>
<reference evidence="3 4" key="1">
    <citation type="submission" date="2014-04" db="EMBL/GenBank/DDBJ databases">
        <authorList>
            <consortium name="DOE Joint Genome Institute"/>
            <person name="Kuo A."/>
            <person name="Kohler A."/>
            <person name="Jargeat P."/>
            <person name="Nagy L.G."/>
            <person name="Floudas D."/>
            <person name="Copeland A."/>
            <person name="Barry K.W."/>
            <person name="Cichocki N."/>
            <person name="Veneault-Fourrey C."/>
            <person name="LaButti K."/>
            <person name="Lindquist E.A."/>
            <person name="Lipzen A."/>
            <person name="Lundell T."/>
            <person name="Morin E."/>
            <person name="Murat C."/>
            <person name="Sun H."/>
            <person name="Tunlid A."/>
            <person name="Henrissat B."/>
            <person name="Grigoriev I.V."/>
            <person name="Hibbett D.S."/>
            <person name="Martin F."/>
            <person name="Nordberg H.P."/>
            <person name="Cantor M.N."/>
            <person name="Hua S.X."/>
        </authorList>
    </citation>
    <scope>NUCLEOTIDE SEQUENCE [LARGE SCALE GENOMIC DNA]</scope>
    <source>
        <strain evidence="3 4">Ve08.2h10</strain>
    </source>
</reference>
<dbReference type="GO" id="GO:0005886">
    <property type="term" value="C:plasma membrane"/>
    <property type="evidence" value="ECO:0007669"/>
    <property type="project" value="TreeGrafter"/>
</dbReference>
<accession>A0A0D0E633</accession>
<proteinExistence type="predicted"/>
<dbReference type="EMBL" id="KN824836">
    <property type="protein sequence ID" value="KIL00337.1"/>
    <property type="molecule type" value="Genomic_DNA"/>
</dbReference>
<evidence type="ECO:0000313" key="4">
    <source>
        <dbReference type="Proteomes" id="UP000054538"/>
    </source>
</evidence>
<dbReference type="OrthoDB" id="66409at2759"/>
<dbReference type="InterPro" id="IPR052809">
    <property type="entry name" value="Actin_polarity_regulatory"/>
</dbReference>
<evidence type="ECO:0000259" key="2">
    <source>
        <dbReference type="PROSITE" id="PS50211"/>
    </source>
</evidence>